<evidence type="ECO:0000313" key="9">
    <source>
        <dbReference type="Proteomes" id="UP000278149"/>
    </source>
</evidence>
<organism evidence="8 9">
    <name type="scientific">Candidatus Korarchaeum cryptofilum</name>
    <dbReference type="NCBI Taxonomy" id="498846"/>
    <lineage>
        <taxon>Archaea</taxon>
        <taxon>Thermoproteota</taxon>
        <taxon>Candidatus Korarchaeia</taxon>
        <taxon>Candidatus Korarchaeales</taxon>
        <taxon>Candidatus Korarchaeaceae</taxon>
        <taxon>Candidatus Korarchaeum</taxon>
    </lineage>
</organism>
<evidence type="ECO:0000313" key="8">
    <source>
        <dbReference type="EMBL" id="RSN69913.1"/>
    </source>
</evidence>
<dbReference type="AlphaFoldDB" id="A0A429G803"/>
<dbReference type="EMBL" id="RCOR01000015">
    <property type="protein sequence ID" value="RSN69913.1"/>
    <property type="molecule type" value="Genomic_DNA"/>
</dbReference>
<dbReference type="SFLD" id="SFLDG01101">
    <property type="entry name" value="Uncharacterised_Radical_SAM_Su"/>
    <property type="match status" value="1"/>
</dbReference>
<feature type="domain" description="Radical SAM core" evidence="7">
    <location>
        <begin position="78"/>
        <end position="305"/>
    </location>
</feature>
<dbReference type="Pfam" id="PF04055">
    <property type="entry name" value="Radical_SAM"/>
    <property type="match status" value="1"/>
</dbReference>
<dbReference type="CDD" id="cd01335">
    <property type="entry name" value="Radical_SAM"/>
    <property type="match status" value="1"/>
</dbReference>
<name>A0A429G803_9CREN</name>
<keyword evidence="3 6" id="KW-0479">Metal-binding</keyword>
<evidence type="ECO:0000259" key="7">
    <source>
        <dbReference type="PROSITE" id="PS51918"/>
    </source>
</evidence>
<dbReference type="SUPFAM" id="SSF102114">
    <property type="entry name" value="Radical SAM enzymes"/>
    <property type="match status" value="1"/>
</dbReference>
<dbReference type="InterPro" id="IPR034457">
    <property type="entry name" value="Organic_radical-activating"/>
</dbReference>
<protein>
    <submittedName>
        <fullName evidence="8">AmmeMemoRadiSam system radical SAM enzyme</fullName>
    </submittedName>
</protein>
<gene>
    <name evidence="8" type="primary">amrS</name>
    <name evidence="8" type="ORF">D9Q81_02120</name>
</gene>
<dbReference type="InterPro" id="IPR027596">
    <property type="entry name" value="AmmeMemoSam_rS"/>
</dbReference>
<keyword evidence="1" id="KW-0004">4Fe-4S</keyword>
<feature type="binding site" evidence="6">
    <location>
        <position position="97"/>
    </location>
    <ligand>
        <name>[4Fe-4S] cluster</name>
        <dbReference type="ChEBI" id="CHEBI:49883"/>
        <note>4Fe-4S-S-AdoMet</note>
    </ligand>
</feature>
<comment type="caution">
    <text evidence="8">The sequence shown here is derived from an EMBL/GenBank/DDBJ whole genome shotgun (WGS) entry which is preliminary data.</text>
</comment>
<reference evidence="8 9" key="1">
    <citation type="submission" date="2018-10" db="EMBL/GenBank/DDBJ databases">
        <title>Co-occurring genomic capacity for anaerobic methane metabolism and dissimilatory sulfite reduction discovered in the Korarchaeota.</title>
        <authorList>
            <person name="Mckay L.J."/>
            <person name="Dlakic M."/>
            <person name="Fields M.W."/>
            <person name="Delmont T.O."/>
            <person name="Eren A.M."/>
            <person name="Jay Z.J."/>
            <person name="Klingelsmith K.B."/>
            <person name="Rusch D.B."/>
            <person name="Inskeep W.P."/>
        </authorList>
    </citation>
    <scope>NUCLEOTIDE SEQUENCE [LARGE SCALE GENOMIC DNA]</scope>
    <source>
        <strain evidence="8 9">WS</strain>
    </source>
</reference>
<evidence type="ECO:0000256" key="3">
    <source>
        <dbReference type="ARBA" id="ARBA00022723"/>
    </source>
</evidence>
<dbReference type="SFLD" id="SFLDS00029">
    <property type="entry name" value="Radical_SAM"/>
    <property type="match status" value="1"/>
</dbReference>
<dbReference type="InterPro" id="IPR007197">
    <property type="entry name" value="rSAM"/>
</dbReference>
<dbReference type="PANTHER" id="PTHR30352">
    <property type="entry name" value="PYRUVATE FORMATE-LYASE-ACTIVATING ENZYME"/>
    <property type="match status" value="1"/>
</dbReference>
<dbReference type="PIRSF" id="PIRSF004869">
    <property type="entry name" value="PflX_prd"/>
    <property type="match status" value="1"/>
</dbReference>
<dbReference type="InterPro" id="IPR016431">
    <property type="entry name" value="Pyrv-formate_lyase-activ_prd"/>
</dbReference>
<dbReference type="RefSeq" id="WP_125740913.1">
    <property type="nucleotide sequence ID" value="NZ_RCOR01000015.1"/>
</dbReference>
<dbReference type="Gene3D" id="3.20.20.70">
    <property type="entry name" value="Aldolase class I"/>
    <property type="match status" value="1"/>
</dbReference>
<evidence type="ECO:0000256" key="2">
    <source>
        <dbReference type="ARBA" id="ARBA00022691"/>
    </source>
</evidence>
<dbReference type="GO" id="GO:0003824">
    <property type="term" value="F:catalytic activity"/>
    <property type="evidence" value="ECO:0007669"/>
    <property type="project" value="InterPro"/>
</dbReference>
<evidence type="ECO:0000256" key="4">
    <source>
        <dbReference type="ARBA" id="ARBA00023004"/>
    </source>
</evidence>
<dbReference type="GO" id="GO:0051539">
    <property type="term" value="F:4 iron, 4 sulfur cluster binding"/>
    <property type="evidence" value="ECO:0007669"/>
    <property type="project" value="UniProtKB-KW"/>
</dbReference>
<dbReference type="PROSITE" id="PS51918">
    <property type="entry name" value="RADICAL_SAM"/>
    <property type="match status" value="1"/>
</dbReference>
<keyword evidence="2 6" id="KW-0949">S-adenosyl-L-methionine</keyword>
<feature type="binding site" evidence="6">
    <location>
        <position position="93"/>
    </location>
    <ligand>
        <name>[4Fe-4S] cluster</name>
        <dbReference type="ChEBI" id="CHEBI:49883"/>
        <note>4Fe-4S-S-AdoMet</note>
    </ligand>
</feature>
<accession>A0A429G803</accession>
<evidence type="ECO:0000256" key="5">
    <source>
        <dbReference type="ARBA" id="ARBA00023014"/>
    </source>
</evidence>
<comment type="cofactor">
    <cofactor evidence="6">
        <name>[4Fe-4S] cluster</name>
        <dbReference type="ChEBI" id="CHEBI:49883"/>
    </cofactor>
    <text evidence="6">Binds 1 [4Fe-4S] cluster. The cluster is coordinated with 3 cysteines and an exchangeable S-adenosyl-L-methionine.</text>
</comment>
<evidence type="ECO:0000256" key="1">
    <source>
        <dbReference type="ARBA" id="ARBA00022485"/>
    </source>
</evidence>
<keyword evidence="5 6" id="KW-0411">Iron-sulfur</keyword>
<dbReference type="Proteomes" id="UP000278149">
    <property type="component" value="Unassembled WGS sequence"/>
</dbReference>
<dbReference type="NCBIfam" id="TIGR04337">
    <property type="entry name" value="AmmeMemoSam_rS"/>
    <property type="match status" value="1"/>
</dbReference>
<proteinExistence type="predicted"/>
<dbReference type="InterPro" id="IPR013785">
    <property type="entry name" value="Aldolase_TIM"/>
</dbReference>
<evidence type="ECO:0000256" key="6">
    <source>
        <dbReference type="PIRSR" id="PIRSR004869-50"/>
    </source>
</evidence>
<sequence>MAEGCPDGAPHRVRAKLQVQLEGGAVRCLACPRKCFIPEGRYGLCRSKVNVRGVLCEVNYGMMSSVALDPIEKKPLFHFMPGSRTYSIGTVGCNMFCDHCQNWIISQSDPEKFQDLIYLPPEEAVREAMSYGAESIAFTYNEPTIVSMEWVVETAELAKRAGLATISVTNGYWSEEARERLIPVIDAANVDVKAFTDQFYRKVAKVPFLKPILDTVIELKRAGRHVELTYLIIPGYNDGEDEIRSFSRWVSEEVSADTPVHFSRFFPHYKMKSIPPTPIQTMKRALSIAREEGLKYVYSGNVPGDPSESTYCPNCGTLLIKRYGFYVERCNLTNGKCPKCGEEIPIVGRCSKSGFSEVLL</sequence>
<dbReference type="GO" id="GO:0046872">
    <property type="term" value="F:metal ion binding"/>
    <property type="evidence" value="ECO:0007669"/>
    <property type="project" value="UniProtKB-KW"/>
</dbReference>
<dbReference type="InterPro" id="IPR058240">
    <property type="entry name" value="rSAM_sf"/>
</dbReference>
<keyword evidence="4 6" id="KW-0408">Iron</keyword>
<dbReference type="PANTHER" id="PTHR30352:SF5">
    <property type="entry name" value="PYRUVATE FORMATE-LYASE 1-ACTIVATING ENZYME"/>
    <property type="match status" value="1"/>
</dbReference>
<feature type="binding site" evidence="6">
    <location>
        <position position="100"/>
    </location>
    <ligand>
        <name>[4Fe-4S] cluster</name>
        <dbReference type="ChEBI" id="CHEBI:49883"/>
        <note>4Fe-4S-S-AdoMet</note>
    </ligand>
</feature>